<proteinExistence type="predicted"/>
<reference evidence="4" key="1">
    <citation type="submission" date="2016-01" db="EMBL/GenBank/DDBJ databases">
        <authorList>
            <person name="Regsiter A."/>
            <person name="william w."/>
        </authorList>
    </citation>
    <scope>NUCLEOTIDE SEQUENCE</scope>
    <source>
        <strain evidence="4">NCPPB 1641</strain>
    </source>
</reference>
<evidence type="ECO:0000313" key="4">
    <source>
        <dbReference type="EMBL" id="CVI62837.1"/>
    </source>
</evidence>
<evidence type="ECO:0000259" key="3">
    <source>
        <dbReference type="Pfam" id="PF08906"/>
    </source>
</evidence>
<keyword evidence="5" id="KW-1185">Reference proteome</keyword>
<feature type="region of interest" description="Disordered" evidence="1">
    <location>
        <begin position="223"/>
        <end position="243"/>
    </location>
</feature>
<dbReference type="RefSeq" id="WP_078053763.1">
    <property type="nucleotide sequence ID" value="NZ_LT009777.1"/>
</dbReference>
<evidence type="ECO:0000256" key="1">
    <source>
        <dbReference type="SAM" id="MobiDB-lite"/>
    </source>
</evidence>
<organism evidence="4 5">
    <name type="scientific">Agrobacterium deltaense NCPPB 1641</name>
    <dbReference type="NCBI Taxonomy" id="1183425"/>
    <lineage>
        <taxon>Bacteria</taxon>
        <taxon>Pseudomonadati</taxon>
        <taxon>Pseudomonadota</taxon>
        <taxon>Alphaproteobacteria</taxon>
        <taxon>Hyphomicrobiales</taxon>
        <taxon>Rhizobiaceae</taxon>
        <taxon>Rhizobium/Agrobacterium group</taxon>
        <taxon>Agrobacterium</taxon>
    </lineage>
</organism>
<name>A0A1S7U7L8_9HYPH</name>
<evidence type="ECO:0000313" key="5">
    <source>
        <dbReference type="Proteomes" id="UP000192140"/>
    </source>
</evidence>
<feature type="domain" description="GAD-related" evidence="2">
    <location>
        <begin position="14"/>
        <end position="114"/>
    </location>
</feature>
<evidence type="ECO:0000259" key="2">
    <source>
        <dbReference type="Pfam" id="PF08887"/>
    </source>
</evidence>
<dbReference type="AlphaFoldDB" id="A0A1S7U7L8"/>
<dbReference type="InterPro" id="IPR015002">
    <property type="entry name" value="T6SS_Tdi1_C"/>
</dbReference>
<comment type="caution">
    <text evidence="4">The sequence shown here is derived from an EMBL/GenBank/DDBJ whole genome shotgun (WGS) entry which is preliminary data.</text>
</comment>
<dbReference type="Pfam" id="PF08887">
    <property type="entry name" value="GAD-like"/>
    <property type="match status" value="1"/>
</dbReference>
<sequence length="243" mass="27961">MVEKPNYNVFETKWIDELLNAYEIDHIVKPDAQLIERYKDRLPEILVKFWIEKGWCSWSRGQYWICDPSIFQPVIDYVFLGDPELDPTRMIAFGYNAFGNVDIWYGDATIRLNLPNGMVRVEPRGYDEDQNRQWTDEVMIGLKLSFNVSPYVAPWEDEKYQNMMPQALKALGELEPGEVYGFVPALSVGGRNTVKNLQKVKLKEHLLLLASFDTPTLYDYAPPSEGGSSMGEVTPLRKIGAKR</sequence>
<protein>
    <recommendedName>
        <fullName evidence="6">DUF1851 domain-containing protein</fullName>
    </recommendedName>
</protein>
<dbReference type="Pfam" id="PF08906">
    <property type="entry name" value="T6SS_Tdi1_C"/>
    <property type="match status" value="1"/>
</dbReference>
<dbReference type="EMBL" id="FCNP01000048">
    <property type="protein sequence ID" value="CVI62837.1"/>
    <property type="molecule type" value="Genomic_DNA"/>
</dbReference>
<evidence type="ECO:0008006" key="6">
    <source>
        <dbReference type="Google" id="ProtNLM"/>
    </source>
</evidence>
<feature type="domain" description="T6SS immunity protein Tdi1 C-terminal" evidence="3">
    <location>
        <begin position="155"/>
        <end position="212"/>
    </location>
</feature>
<gene>
    <name evidence="4" type="ORF">AGR7A_pAt10128</name>
</gene>
<dbReference type="Proteomes" id="UP000192140">
    <property type="component" value="Unassembled WGS sequence"/>
</dbReference>
<dbReference type="InterPro" id="IPR014983">
    <property type="entry name" value="GAD-rel"/>
</dbReference>
<accession>A0A1S7U7L8</accession>